<feature type="domain" description="J" evidence="9">
    <location>
        <begin position="5"/>
        <end position="70"/>
    </location>
</feature>
<evidence type="ECO:0000256" key="6">
    <source>
        <dbReference type="ARBA" id="ARBA00023016"/>
    </source>
</evidence>
<dbReference type="InterPro" id="IPR012724">
    <property type="entry name" value="DnaJ"/>
</dbReference>
<feature type="region of interest" description="Disordered" evidence="8">
    <location>
        <begin position="98"/>
        <end position="127"/>
    </location>
</feature>
<evidence type="ECO:0000256" key="5">
    <source>
        <dbReference type="ARBA" id="ARBA00022833"/>
    </source>
</evidence>
<dbReference type="PROSITE" id="PS00636">
    <property type="entry name" value="DNAJ_1"/>
    <property type="match status" value="1"/>
</dbReference>
<accession>A0A6J7E5V6</accession>
<keyword evidence="2" id="KW-0479">Metal-binding</keyword>
<dbReference type="AlphaFoldDB" id="A0A6J7E5V6"/>
<dbReference type="InterPro" id="IPR018253">
    <property type="entry name" value="DnaJ_domain_CS"/>
</dbReference>
<dbReference type="InterPro" id="IPR036410">
    <property type="entry name" value="HSP_DnaJ_Cys-rich_dom_sf"/>
</dbReference>
<keyword evidence="7" id="KW-0143">Chaperone</keyword>
<evidence type="ECO:0000256" key="3">
    <source>
        <dbReference type="ARBA" id="ARBA00022737"/>
    </source>
</evidence>
<feature type="domain" description="CR-type" evidence="10">
    <location>
        <begin position="136"/>
        <end position="214"/>
    </location>
</feature>
<keyword evidence="4" id="KW-0863">Zinc-finger</keyword>
<name>A0A6J7E5V6_9ZZZZ</name>
<dbReference type="HAMAP" id="MF_01152">
    <property type="entry name" value="DnaJ"/>
    <property type="match status" value="1"/>
</dbReference>
<dbReference type="SUPFAM" id="SSF57938">
    <property type="entry name" value="DnaJ/Hsp40 cysteine-rich domain"/>
    <property type="match status" value="1"/>
</dbReference>
<dbReference type="PANTHER" id="PTHR43096:SF54">
    <property type="entry name" value="CHAPERONE PROTEIN DNAJ 1"/>
    <property type="match status" value="1"/>
</dbReference>
<dbReference type="GO" id="GO:0031072">
    <property type="term" value="F:heat shock protein binding"/>
    <property type="evidence" value="ECO:0007669"/>
    <property type="project" value="InterPro"/>
</dbReference>
<dbReference type="CDD" id="cd06257">
    <property type="entry name" value="DnaJ"/>
    <property type="match status" value="1"/>
</dbReference>
<evidence type="ECO:0000313" key="11">
    <source>
        <dbReference type="EMBL" id="CAB4878457.1"/>
    </source>
</evidence>
<dbReference type="EMBL" id="CAFBLQ010000129">
    <property type="protein sequence ID" value="CAB4878457.1"/>
    <property type="molecule type" value="Genomic_DNA"/>
</dbReference>
<dbReference type="GO" id="GO:0042026">
    <property type="term" value="P:protein refolding"/>
    <property type="evidence" value="ECO:0007669"/>
    <property type="project" value="TreeGrafter"/>
</dbReference>
<dbReference type="SUPFAM" id="SSF49493">
    <property type="entry name" value="HSP40/DnaJ peptide-binding domain"/>
    <property type="match status" value="2"/>
</dbReference>
<dbReference type="InterPro" id="IPR036869">
    <property type="entry name" value="J_dom_sf"/>
</dbReference>
<proteinExistence type="inferred from homology"/>
<dbReference type="FunFam" id="2.60.260.20:FF:000013">
    <property type="entry name" value="DnaJ subfamily B member 11"/>
    <property type="match status" value="1"/>
</dbReference>
<keyword evidence="3" id="KW-0677">Repeat</keyword>
<dbReference type="Pfam" id="PF01556">
    <property type="entry name" value="DnaJ_C"/>
    <property type="match status" value="1"/>
</dbReference>
<evidence type="ECO:0000256" key="8">
    <source>
        <dbReference type="SAM" id="MobiDB-lite"/>
    </source>
</evidence>
<evidence type="ECO:0000259" key="9">
    <source>
        <dbReference type="PROSITE" id="PS50076"/>
    </source>
</evidence>
<dbReference type="PROSITE" id="PS51188">
    <property type="entry name" value="ZF_CR"/>
    <property type="match status" value="1"/>
</dbReference>
<dbReference type="SMART" id="SM00271">
    <property type="entry name" value="DnaJ"/>
    <property type="match status" value="1"/>
</dbReference>
<dbReference type="GO" id="GO:0005737">
    <property type="term" value="C:cytoplasm"/>
    <property type="evidence" value="ECO:0007669"/>
    <property type="project" value="TreeGrafter"/>
</dbReference>
<keyword evidence="6" id="KW-0346">Stress response</keyword>
<dbReference type="CDD" id="cd10747">
    <property type="entry name" value="DnaJ_C"/>
    <property type="match status" value="1"/>
</dbReference>
<dbReference type="PROSITE" id="PS50076">
    <property type="entry name" value="DNAJ_2"/>
    <property type="match status" value="1"/>
</dbReference>
<evidence type="ECO:0000256" key="7">
    <source>
        <dbReference type="ARBA" id="ARBA00023186"/>
    </source>
</evidence>
<dbReference type="Gene3D" id="1.10.287.110">
    <property type="entry name" value="DnaJ domain"/>
    <property type="match status" value="1"/>
</dbReference>
<sequence>MAQPDLYKVLGVGKKASHDEIKKAYRKLAREFHPDRNPGDAAAEERFKEISAAYDVLGDEDKRSQYDQGRLFGGTGGQGAQGFPGGFDPSGFGDILSNIFGGGAPGGGRGRGRPRPERGRDLESEVSLSFDQSLTGIQVPITLTMAAPCTTCAGTGARPGTAPKVCPACSGRGIESESQGLFSMSQPCGHCRGSGTVIEEPCATCGGAGRTQQGKKLRVNIPAGVRDGSRVRIAGKGEPGRSGGPGGDLYVVTRVATSPVFRRRGDNVEVEVPLTIPEAVRGAEVEVPTLDGRKRLRVAPGTRHGTVQRLRGEGPPVLGASGRRGDIHYRFLIDVPAQLTDEQSELLDRLSATMDGANPRAALFDGRAATGAQA</sequence>
<dbReference type="Pfam" id="PF00226">
    <property type="entry name" value="DnaJ"/>
    <property type="match status" value="1"/>
</dbReference>
<feature type="compositionally biased region" description="Gly residues" evidence="8">
    <location>
        <begin position="100"/>
        <end position="109"/>
    </location>
</feature>
<dbReference type="Gene3D" id="2.60.260.20">
    <property type="entry name" value="Urease metallochaperone UreE, N-terminal domain"/>
    <property type="match status" value="2"/>
</dbReference>
<dbReference type="InterPro" id="IPR008971">
    <property type="entry name" value="HSP40/DnaJ_pept-bd"/>
</dbReference>
<dbReference type="FunFam" id="2.10.230.10:FF:000002">
    <property type="entry name" value="Molecular chaperone DnaJ"/>
    <property type="match status" value="1"/>
</dbReference>
<dbReference type="SUPFAM" id="SSF46565">
    <property type="entry name" value="Chaperone J-domain"/>
    <property type="match status" value="1"/>
</dbReference>
<evidence type="ECO:0000256" key="2">
    <source>
        <dbReference type="ARBA" id="ARBA00022723"/>
    </source>
</evidence>
<organism evidence="11">
    <name type="scientific">freshwater metagenome</name>
    <dbReference type="NCBI Taxonomy" id="449393"/>
    <lineage>
        <taxon>unclassified sequences</taxon>
        <taxon>metagenomes</taxon>
        <taxon>ecological metagenomes</taxon>
    </lineage>
</organism>
<dbReference type="GO" id="GO:0008270">
    <property type="term" value="F:zinc ion binding"/>
    <property type="evidence" value="ECO:0007669"/>
    <property type="project" value="UniProtKB-KW"/>
</dbReference>
<dbReference type="InterPro" id="IPR001305">
    <property type="entry name" value="HSP_DnaJ_Cys-rich_dom"/>
</dbReference>
<dbReference type="PANTHER" id="PTHR43096">
    <property type="entry name" value="DNAJ HOMOLOG 1, MITOCHONDRIAL-RELATED"/>
    <property type="match status" value="1"/>
</dbReference>
<dbReference type="InterPro" id="IPR002939">
    <property type="entry name" value="DnaJ_C"/>
</dbReference>
<reference evidence="11" key="1">
    <citation type="submission" date="2020-05" db="EMBL/GenBank/DDBJ databases">
        <authorList>
            <person name="Chiriac C."/>
            <person name="Salcher M."/>
            <person name="Ghai R."/>
            <person name="Kavagutti S V."/>
        </authorList>
    </citation>
    <scope>NUCLEOTIDE SEQUENCE</scope>
</reference>
<dbReference type="NCBIfam" id="NF008035">
    <property type="entry name" value="PRK10767.1"/>
    <property type="match status" value="1"/>
</dbReference>
<dbReference type="Gene3D" id="2.10.230.10">
    <property type="entry name" value="Heat shock protein DnaJ, cysteine-rich domain"/>
    <property type="match status" value="1"/>
</dbReference>
<dbReference type="CDD" id="cd10719">
    <property type="entry name" value="DnaJ_zf"/>
    <property type="match status" value="1"/>
</dbReference>
<evidence type="ECO:0000256" key="4">
    <source>
        <dbReference type="ARBA" id="ARBA00022771"/>
    </source>
</evidence>
<keyword evidence="5" id="KW-0862">Zinc</keyword>
<protein>
    <submittedName>
        <fullName evidence="11">Unannotated protein</fullName>
    </submittedName>
</protein>
<dbReference type="PRINTS" id="PR00625">
    <property type="entry name" value="JDOMAIN"/>
</dbReference>
<dbReference type="InterPro" id="IPR001623">
    <property type="entry name" value="DnaJ_domain"/>
</dbReference>
<dbReference type="GO" id="GO:0009408">
    <property type="term" value="P:response to heat"/>
    <property type="evidence" value="ECO:0007669"/>
    <property type="project" value="InterPro"/>
</dbReference>
<evidence type="ECO:0000259" key="10">
    <source>
        <dbReference type="PROSITE" id="PS51188"/>
    </source>
</evidence>
<keyword evidence="1" id="KW-0963">Cytoplasm</keyword>
<gene>
    <name evidence="11" type="ORF">UFOPK3423_01141</name>
</gene>
<dbReference type="Pfam" id="PF00684">
    <property type="entry name" value="DnaJ_CXXCXGXG"/>
    <property type="match status" value="1"/>
</dbReference>
<feature type="compositionally biased region" description="Basic and acidic residues" evidence="8">
    <location>
        <begin position="114"/>
        <end position="123"/>
    </location>
</feature>
<evidence type="ECO:0000256" key="1">
    <source>
        <dbReference type="ARBA" id="ARBA00022490"/>
    </source>
</evidence>
<dbReference type="GO" id="GO:0051082">
    <property type="term" value="F:unfolded protein binding"/>
    <property type="evidence" value="ECO:0007669"/>
    <property type="project" value="InterPro"/>
</dbReference>
<dbReference type="GO" id="GO:0005524">
    <property type="term" value="F:ATP binding"/>
    <property type="evidence" value="ECO:0007669"/>
    <property type="project" value="InterPro"/>
</dbReference>